<evidence type="ECO:0000256" key="2">
    <source>
        <dbReference type="ARBA" id="ARBA00022771"/>
    </source>
</evidence>
<evidence type="ECO:0000313" key="6">
    <source>
        <dbReference type="EMBL" id="CAK1553206.1"/>
    </source>
</evidence>
<evidence type="ECO:0000256" key="1">
    <source>
        <dbReference type="ARBA" id="ARBA00022723"/>
    </source>
</evidence>
<feature type="domain" description="BED-type" evidence="5">
    <location>
        <begin position="7"/>
        <end position="49"/>
    </location>
</feature>
<dbReference type="AlphaFoldDB" id="A0AAV1JXS6"/>
<dbReference type="InterPro" id="IPR036236">
    <property type="entry name" value="Znf_C2H2_sf"/>
</dbReference>
<sequence>MPPSMQSEIWTYFKPVENDRDKSPSKICSKTYSLKGQTTSSLKNHLKSMQGALILKEFALFEANNEKQIQKRKPDAGDAKANEPASTEAKTRRCN</sequence>
<dbReference type="GO" id="GO:0008270">
    <property type="term" value="F:zinc ion binding"/>
    <property type="evidence" value="ECO:0007669"/>
    <property type="project" value="UniProtKB-KW"/>
</dbReference>
<dbReference type="Pfam" id="PF02892">
    <property type="entry name" value="zf-BED"/>
    <property type="match status" value="1"/>
</dbReference>
<keyword evidence="7" id="KW-1185">Reference proteome</keyword>
<keyword evidence="3" id="KW-0862">Zinc</keyword>
<proteinExistence type="predicted"/>
<keyword evidence="1" id="KW-0479">Metal-binding</keyword>
<feature type="compositionally biased region" description="Basic and acidic residues" evidence="4">
    <location>
        <begin position="66"/>
        <end position="81"/>
    </location>
</feature>
<comment type="caution">
    <text evidence="6">The sequence shown here is derived from an EMBL/GenBank/DDBJ whole genome shotgun (WGS) entry which is preliminary data.</text>
</comment>
<keyword evidence="2" id="KW-0863">Zinc-finger</keyword>
<dbReference type="InterPro" id="IPR003656">
    <property type="entry name" value="Znf_BED"/>
</dbReference>
<dbReference type="Proteomes" id="UP001497472">
    <property type="component" value="Unassembled WGS sequence"/>
</dbReference>
<feature type="region of interest" description="Disordered" evidence="4">
    <location>
        <begin position="66"/>
        <end position="95"/>
    </location>
</feature>
<protein>
    <recommendedName>
        <fullName evidence="5">BED-type domain-containing protein</fullName>
    </recommendedName>
</protein>
<gene>
    <name evidence="6" type="ORF">LNINA_LOCUS12219</name>
</gene>
<dbReference type="SUPFAM" id="SSF57667">
    <property type="entry name" value="beta-beta-alpha zinc fingers"/>
    <property type="match status" value="1"/>
</dbReference>
<dbReference type="GO" id="GO:0003677">
    <property type="term" value="F:DNA binding"/>
    <property type="evidence" value="ECO:0007669"/>
    <property type="project" value="InterPro"/>
</dbReference>
<evidence type="ECO:0000256" key="4">
    <source>
        <dbReference type="SAM" id="MobiDB-lite"/>
    </source>
</evidence>
<evidence type="ECO:0000256" key="3">
    <source>
        <dbReference type="ARBA" id="ARBA00022833"/>
    </source>
</evidence>
<dbReference type="EMBL" id="CAVLEF010000215">
    <property type="protein sequence ID" value="CAK1553206.1"/>
    <property type="molecule type" value="Genomic_DNA"/>
</dbReference>
<name>A0AAV1JXS6_9NEOP</name>
<evidence type="ECO:0000313" key="7">
    <source>
        <dbReference type="Proteomes" id="UP001497472"/>
    </source>
</evidence>
<organism evidence="6 7">
    <name type="scientific">Leptosia nina</name>
    <dbReference type="NCBI Taxonomy" id="320188"/>
    <lineage>
        <taxon>Eukaryota</taxon>
        <taxon>Metazoa</taxon>
        <taxon>Ecdysozoa</taxon>
        <taxon>Arthropoda</taxon>
        <taxon>Hexapoda</taxon>
        <taxon>Insecta</taxon>
        <taxon>Pterygota</taxon>
        <taxon>Neoptera</taxon>
        <taxon>Endopterygota</taxon>
        <taxon>Lepidoptera</taxon>
        <taxon>Glossata</taxon>
        <taxon>Ditrysia</taxon>
        <taxon>Papilionoidea</taxon>
        <taxon>Pieridae</taxon>
        <taxon>Pierinae</taxon>
        <taxon>Leptosia</taxon>
    </lineage>
</organism>
<reference evidence="6 7" key="1">
    <citation type="submission" date="2023-11" db="EMBL/GenBank/DDBJ databases">
        <authorList>
            <person name="Okamura Y."/>
        </authorList>
    </citation>
    <scope>NUCLEOTIDE SEQUENCE [LARGE SCALE GENOMIC DNA]</scope>
</reference>
<accession>A0AAV1JXS6</accession>
<evidence type="ECO:0000259" key="5">
    <source>
        <dbReference type="Pfam" id="PF02892"/>
    </source>
</evidence>